<protein>
    <submittedName>
        <fullName evidence="3">Uncharacterized protein</fullName>
    </submittedName>
</protein>
<feature type="compositionally biased region" description="Polar residues" evidence="1">
    <location>
        <begin position="57"/>
        <end position="83"/>
    </location>
</feature>
<keyword evidence="2" id="KW-0732">Signal</keyword>
<proteinExistence type="predicted"/>
<evidence type="ECO:0000256" key="2">
    <source>
        <dbReference type="SAM" id="SignalP"/>
    </source>
</evidence>
<organism evidence="3 4">
    <name type="scientific">Linum trigynum</name>
    <dbReference type="NCBI Taxonomy" id="586398"/>
    <lineage>
        <taxon>Eukaryota</taxon>
        <taxon>Viridiplantae</taxon>
        <taxon>Streptophyta</taxon>
        <taxon>Embryophyta</taxon>
        <taxon>Tracheophyta</taxon>
        <taxon>Spermatophyta</taxon>
        <taxon>Magnoliopsida</taxon>
        <taxon>eudicotyledons</taxon>
        <taxon>Gunneridae</taxon>
        <taxon>Pentapetalae</taxon>
        <taxon>rosids</taxon>
        <taxon>fabids</taxon>
        <taxon>Malpighiales</taxon>
        <taxon>Linaceae</taxon>
        <taxon>Linum</taxon>
    </lineage>
</organism>
<keyword evidence="4" id="KW-1185">Reference proteome</keyword>
<gene>
    <name evidence="3" type="ORF">LTRI10_LOCUS34391</name>
</gene>
<reference evidence="3 4" key="1">
    <citation type="submission" date="2024-04" db="EMBL/GenBank/DDBJ databases">
        <authorList>
            <person name="Fracassetti M."/>
        </authorList>
    </citation>
    <scope>NUCLEOTIDE SEQUENCE [LARGE SCALE GENOMIC DNA]</scope>
</reference>
<evidence type="ECO:0000256" key="1">
    <source>
        <dbReference type="SAM" id="MobiDB-lite"/>
    </source>
</evidence>
<dbReference type="EMBL" id="OZ034819">
    <property type="protein sequence ID" value="CAL1393848.1"/>
    <property type="molecule type" value="Genomic_DNA"/>
</dbReference>
<name>A0AAV2F7U3_9ROSI</name>
<feature type="signal peptide" evidence="2">
    <location>
        <begin position="1"/>
        <end position="18"/>
    </location>
</feature>
<feature type="region of interest" description="Disordered" evidence="1">
    <location>
        <begin position="55"/>
        <end position="111"/>
    </location>
</feature>
<evidence type="ECO:0000313" key="3">
    <source>
        <dbReference type="EMBL" id="CAL1393848.1"/>
    </source>
</evidence>
<feature type="region of interest" description="Disordered" evidence="1">
    <location>
        <begin position="136"/>
        <end position="184"/>
    </location>
</feature>
<feature type="chain" id="PRO_5043449666" evidence="2">
    <location>
        <begin position="19"/>
        <end position="419"/>
    </location>
</feature>
<accession>A0AAV2F7U3</accession>
<dbReference type="AlphaFoldDB" id="A0AAV2F7U3"/>
<feature type="compositionally biased region" description="Polar residues" evidence="1">
    <location>
        <begin position="94"/>
        <end position="106"/>
    </location>
</feature>
<sequence length="419" mass="46089">MWRDALASLLEFFHFVELRLFSFFEGLLQAAIADRGHQRDHKSSLARYADSLFPDSKATTSTEPRPSPSNLARSSGRTGNSRTAGALKRGRLSSWASESNTEQVQSMKKRRITTHSKPWRFKLPSVSELEWVEGDVTQNPSERKEMAPEDVVDSWASHSSSDLRPRGEARSSLTEVSTAGPDTDPSLRVATTLLAIAIARKLVISGNLNNLENIKGKQKNGVHGGAISTHDPMETSVLGGSIQFRPALPAGKAIGLRTPMTDNAVITPDFPRLPDTGYGWNFVLLRSLRGKSSKSTNSKWKQKPDISERFGLPLSLGLLLPLGHCDLASYLRRASSHAETAHSRKQNQLPVTKQLKVPGVQVVISGILTVKGGGIELLLSHDFIVSHRLVFLFSRYPWTLSNPPLLIVNDDTMTVYSPL</sequence>
<dbReference type="Proteomes" id="UP001497516">
    <property type="component" value="Chromosome 6"/>
</dbReference>
<evidence type="ECO:0000313" key="4">
    <source>
        <dbReference type="Proteomes" id="UP001497516"/>
    </source>
</evidence>